<dbReference type="InParanoid" id="H0EW24"/>
<dbReference type="EMBL" id="AGUE01000200">
    <property type="protein sequence ID" value="EHK97270.1"/>
    <property type="molecule type" value="Genomic_DNA"/>
</dbReference>
<protein>
    <submittedName>
        <fullName evidence="1">Uncharacterized protein</fullName>
    </submittedName>
</protein>
<proteinExistence type="predicted"/>
<reference evidence="1 2" key="1">
    <citation type="journal article" date="2012" name="Eukaryot. Cell">
        <title>Genome sequence of the fungus Glarea lozoyensis: the first genome sequence of a species from the Helotiaceae family.</title>
        <authorList>
            <person name="Youssar L."/>
            <person name="Gruening B.A."/>
            <person name="Erxleben A."/>
            <person name="Guenther S."/>
            <person name="Huettel W."/>
        </authorList>
    </citation>
    <scope>NUCLEOTIDE SEQUENCE [LARGE SCALE GENOMIC DNA]</scope>
    <source>
        <strain evidence="2">ATCC 74030 / MF5533</strain>
    </source>
</reference>
<dbReference type="Proteomes" id="UP000005446">
    <property type="component" value="Unassembled WGS sequence"/>
</dbReference>
<accession>H0EW24</accession>
<gene>
    <name evidence="1" type="ORF">M7I_7000</name>
</gene>
<keyword evidence="2" id="KW-1185">Reference proteome</keyword>
<dbReference type="AlphaFoldDB" id="H0EW24"/>
<dbReference type="HOGENOM" id="CLU_3368608_0_0_1"/>
<sequence>MIEKAVEEACKRDVEPVPGPWWMTALKSAVSAVTK</sequence>
<organism evidence="1 2">
    <name type="scientific">Glarea lozoyensis (strain ATCC 74030 / MF5533)</name>
    <dbReference type="NCBI Taxonomy" id="1104152"/>
    <lineage>
        <taxon>Eukaryota</taxon>
        <taxon>Fungi</taxon>
        <taxon>Dikarya</taxon>
        <taxon>Ascomycota</taxon>
        <taxon>Pezizomycotina</taxon>
        <taxon>Leotiomycetes</taxon>
        <taxon>Helotiales</taxon>
        <taxon>Helotiaceae</taxon>
        <taxon>Glarea</taxon>
    </lineage>
</organism>
<comment type="caution">
    <text evidence="1">The sequence shown here is derived from an EMBL/GenBank/DDBJ whole genome shotgun (WGS) entry which is preliminary data.</text>
</comment>
<dbReference type="OrthoDB" id="8062037at2759"/>
<name>H0EW24_GLAL7</name>
<evidence type="ECO:0000313" key="2">
    <source>
        <dbReference type="Proteomes" id="UP000005446"/>
    </source>
</evidence>
<evidence type="ECO:0000313" key="1">
    <source>
        <dbReference type="EMBL" id="EHK97270.1"/>
    </source>
</evidence>